<keyword evidence="2" id="KW-1185">Reference proteome</keyword>
<comment type="caution">
    <text evidence="1">The sequence shown here is derived from an EMBL/GenBank/DDBJ whole genome shotgun (WGS) entry which is preliminary data.</text>
</comment>
<reference evidence="1 2" key="1">
    <citation type="submission" date="2019-02" db="EMBL/GenBank/DDBJ databases">
        <title>Pedobacter sp. RP-3-8 sp. nov., isolated from Arctic soil.</title>
        <authorList>
            <person name="Dahal R.H."/>
        </authorList>
    </citation>
    <scope>NUCLEOTIDE SEQUENCE [LARGE SCALE GENOMIC DNA]</scope>
    <source>
        <strain evidence="1 2">RP-3-8</strain>
    </source>
</reference>
<dbReference type="EMBL" id="SJSM01000003">
    <property type="protein sequence ID" value="TCC97709.1"/>
    <property type="molecule type" value="Genomic_DNA"/>
</dbReference>
<dbReference type="AlphaFoldDB" id="A0A4R0NBL4"/>
<sequence length="100" mass="11440">MFLLYKNYFYYSRWLLLGGDLLLMESALAVRRKERLFLSVRGSKGVWGMEDSPTTILRSTMLPQASGTRVYRRVTLFGLADSVKVVKYTRSILQTPLAVA</sequence>
<accession>A0A4R0NBL4</accession>
<evidence type="ECO:0000313" key="1">
    <source>
        <dbReference type="EMBL" id="TCC97709.1"/>
    </source>
</evidence>
<gene>
    <name evidence="1" type="ORF">EZ444_07275</name>
</gene>
<evidence type="ECO:0000313" key="2">
    <source>
        <dbReference type="Proteomes" id="UP000291117"/>
    </source>
</evidence>
<protein>
    <submittedName>
        <fullName evidence="1">Uncharacterized protein</fullName>
    </submittedName>
</protein>
<organism evidence="1 2">
    <name type="scientific">Pedobacter hiemivivus</name>
    <dbReference type="NCBI Taxonomy" id="2530454"/>
    <lineage>
        <taxon>Bacteria</taxon>
        <taxon>Pseudomonadati</taxon>
        <taxon>Bacteroidota</taxon>
        <taxon>Sphingobacteriia</taxon>
        <taxon>Sphingobacteriales</taxon>
        <taxon>Sphingobacteriaceae</taxon>
        <taxon>Pedobacter</taxon>
    </lineage>
</organism>
<name>A0A4R0NBL4_9SPHI</name>
<dbReference type="RefSeq" id="WP_131608068.1">
    <property type="nucleotide sequence ID" value="NZ_SJSM01000003.1"/>
</dbReference>
<dbReference type="Proteomes" id="UP000291117">
    <property type="component" value="Unassembled WGS sequence"/>
</dbReference>
<dbReference type="OrthoDB" id="9907169at2"/>
<proteinExistence type="predicted"/>